<gene>
    <name evidence="7" type="ORF">UFOPK3992_00115</name>
</gene>
<reference evidence="7" key="1">
    <citation type="submission" date="2020-05" db="EMBL/GenBank/DDBJ databases">
        <authorList>
            <person name="Chiriac C."/>
            <person name="Salcher M."/>
            <person name="Ghai R."/>
            <person name="Kavagutti S V."/>
        </authorList>
    </citation>
    <scope>NUCLEOTIDE SEQUENCE</scope>
</reference>
<dbReference type="InterPro" id="IPR009619">
    <property type="entry name" value="CrgA"/>
</dbReference>
<dbReference type="EMBL" id="CAFBOZ010000009">
    <property type="protein sequence ID" value="CAB4992253.1"/>
    <property type="molecule type" value="Genomic_DNA"/>
</dbReference>
<organism evidence="7">
    <name type="scientific">freshwater metagenome</name>
    <dbReference type="NCBI Taxonomy" id="449393"/>
    <lineage>
        <taxon>unclassified sequences</taxon>
        <taxon>metagenomes</taxon>
        <taxon>ecological metagenomes</taxon>
    </lineage>
</organism>
<keyword evidence="4 6" id="KW-0472">Membrane</keyword>
<evidence type="ECO:0000256" key="1">
    <source>
        <dbReference type="ARBA" id="ARBA00022475"/>
    </source>
</evidence>
<keyword evidence="3 6" id="KW-1133">Transmembrane helix</keyword>
<dbReference type="Pfam" id="PF06781">
    <property type="entry name" value="CrgA"/>
    <property type="match status" value="1"/>
</dbReference>
<keyword evidence="2 6" id="KW-0812">Transmembrane</keyword>
<evidence type="ECO:0000256" key="3">
    <source>
        <dbReference type="ARBA" id="ARBA00022989"/>
    </source>
</evidence>
<evidence type="ECO:0000313" key="7">
    <source>
        <dbReference type="EMBL" id="CAB4992253.1"/>
    </source>
</evidence>
<evidence type="ECO:0000256" key="2">
    <source>
        <dbReference type="ARBA" id="ARBA00022692"/>
    </source>
</evidence>
<protein>
    <submittedName>
        <fullName evidence="7">Unannotated protein</fullName>
    </submittedName>
</protein>
<sequence>MPESKGRKKAPYTPPPTKKDPAKFGPSPWVAPVMVALFVIGLAWIVAFYIAGDSIPLMKDIGNLWNVLIGFGFIGGGFIVATRWR</sequence>
<feature type="transmembrane region" description="Helical" evidence="6">
    <location>
        <begin position="29"/>
        <end position="52"/>
    </location>
</feature>
<evidence type="ECO:0000256" key="4">
    <source>
        <dbReference type="ARBA" id="ARBA00023136"/>
    </source>
</evidence>
<name>A0A6J7NNL4_9ZZZZ</name>
<accession>A0A6J7NNL4</accession>
<dbReference type="HAMAP" id="MF_00631">
    <property type="entry name" value="CrgA"/>
    <property type="match status" value="1"/>
</dbReference>
<keyword evidence="1" id="KW-1003">Cell membrane</keyword>
<feature type="compositionally biased region" description="Basic residues" evidence="5">
    <location>
        <begin position="1"/>
        <end position="10"/>
    </location>
</feature>
<evidence type="ECO:0000256" key="5">
    <source>
        <dbReference type="SAM" id="MobiDB-lite"/>
    </source>
</evidence>
<feature type="transmembrane region" description="Helical" evidence="6">
    <location>
        <begin position="64"/>
        <end position="84"/>
    </location>
</feature>
<feature type="region of interest" description="Disordered" evidence="5">
    <location>
        <begin position="1"/>
        <end position="25"/>
    </location>
</feature>
<dbReference type="AlphaFoldDB" id="A0A6J7NNL4"/>
<proteinExistence type="inferred from homology"/>
<evidence type="ECO:0000256" key="6">
    <source>
        <dbReference type="SAM" id="Phobius"/>
    </source>
</evidence>